<organism evidence="2 3">
    <name type="scientific">Halocaridina rubra</name>
    <name type="common">Hawaiian red shrimp</name>
    <dbReference type="NCBI Taxonomy" id="373956"/>
    <lineage>
        <taxon>Eukaryota</taxon>
        <taxon>Metazoa</taxon>
        <taxon>Ecdysozoa</taxon>
        <taxon>Arthropoda</taxon>
        <taxon>Crustacea</taxon>
        <taxon>Multicrustacea</taxon>
        <taxon>Malacostraca</taxon>
        <taxon>Eumalacostraca</taxon>
        <taxon>Eucarida</taxon>
        <taxon>Decapoda</taxon>
        <taxon>Pleocyemata</taxon>
        <taxon>Caridea</taxon>
        <taxon>Atyoidea</taxon>
        <taxon>Atyidae</taxon>
        <taxon>Halocaridina</taxon>
    </lineage>
</organism>
<gene>
    <name evidence="2" type="ORF">SK128_013750</name>
</gene>
<dbReference type="InterPro" id="IPR023214">
    <property type="entry name" value="HAD_sf"/>
</dbReference>
<evidence type="ECO:0000256" key="1">
    <source>
        <dbReference type="SAM" id="MobiDB-lite"/>
    </source>
</evidence>
<dbReference type="AlphaFoldDB" id="A0AAN8X3U6"/>
<dbReference type="Gene3D" id="3.40.50.1000">
    <property type="entry name" value="HAD superfamily/HAD-like"/>
    <property type="match status" value="1"/>
</dbReference>
<accession>A0AAN8X3U6</accession>
<sequence>AWAARSSGIKVVLSIREGTVPLSSKDLKEFPTITSFAQFLESEDTPVKKHRSEDKSPSPNTDAGIP</sequence>
<protein>
    <submittedName>
        <fullName evidence="2">Uncharacterized protein</fullName>
    </submittedName>
</protein>
<feature type="region of interest" description="Disordered" evidence="1">
    <location>
        <begin position="41"/>
        <end position="66"/>
    </location>
</feature>
<feature type="compositionally biased region" description="Polar residues" evidence="1">
    <location>
        <begin position="57"/>
        <end position="66"/>
    </location>
</feature>
<evidence type="ECO:0000313" key="3">
    <source>
        <dbReference type="Proteomes" id="UP001381693"/>
    </source>
</evidence>
<dbReference type="Proteomes" id="UP001381693">
    <property type="component" value="Unassembled WGS sequence"/>
</dbReference>
<reference evidence="2 3" key="1">
    <citation type="submission" date="2023-11" db="EMBL/GenBank/DDBJ databases">
        <title>Halocaridina rubra genome assembly.</title>
        <authorList>
            <person name="Smith C."/>
        </authorList>
    </citation>
    <scope>NUCLEOTIDE SEQUENCE [LARGE SCALE GENOMIC DNA]</scope>
    <source>
        <strain evidence="2">EP-1</strain>
        <tissue evidence="2">Whole</tissue>
    </source>
</reference>
<name>A0AAN8X3U6_HALRR</name>
<proteinExistence type="predicted"/>
<evidence type="ECO:0000313" key="2">
    <source>
        <dbReference type="EMBL" id="KAK7077445.1"/>
    </source>
</evidence>
<feature type="compositionally biased region" description="Basic and acidic residues" evidence="1">
    <location>
        <begin position="45"/>
        <end position="56"/>
    </location>
</feature>
<keyword evidence="3" id="KW-1185">Reference proteome</keyword>
<feature type="non-terminal residue" evidence="2">
    <location>
        <position position="1"/>
    </location>
</feature>
<dbReference type="EMBL" id="JAXCGZ010008818">
    <property type="protein sequence ID" value="KAK7077445.1"/>
    <property type="molecule type" value="Genomic_DNA"/>
</dbReference>
<comment type="caution">
    <text evidence="2">The sequence shown here is derived from an EMBL/GenBank/DDBJ whole genome shotgun (WGS) entry which is preliminary data.</text>
</comment>